<comment type="caution">
    <text evidence="1">The sequence shown here is derived from an EMBL/GenBank/DDBJ whole genome shotgun (WGS) entry which is preliminary data.</text>
</comment>
<keyword evidence="2" id="KW-1185">Reference proteome</keyword>
<protein>
    <recommendedName>
        <fullName evidence="3">DUF523 domain-containing protein</fullName>
    </recommendedName>
</protein>
<dbReference type="InterPro" id="IPR054648">
    <property type="entry name" value="TudS-rel"/>
</dbReference>
<evidence type="ECO:0000313" key="2">
    <source>
        <dbReference type="Proteomes" id="UP000694308"/>
    </source>
</evidence>
<proteinExistence type="predicted"/>
<dbReference type="NCBIfam" id="NF045597">
    <property type="entry name" value="TudS_rel_CD3072"/>
    <property type="match status" value="1"/>
</dbReference>
<accession>A0A949U0N2</accession>
<reference evidence="1" key="1">
    <citation type="submission" date="2020-12" db="EMBL/GenBank/DDBJ databases">
        <title>Clostridium thailandense sp. nov., a novel acetogenic bacterium isolated from peat land soil in Thailand.</title>
        <authorList>
            <person name="Chaikitkaew S."/>
            <person name="Birkeland N.K."/>
        </authorList>
    </citation>
    <scope>NUCLEOTIDE SEQUENCE</scope>
    <source>
        <strain evidence="1">PL3</strain>
    </source>
</reference>
<dbReference type="AlphaFoldDB" id="A0A949U0N2"/>
<dbReference type="EMBL" id="JAEEGC010000161">
    <property type="protein sequence ID" value="MBV7276188.1"/>
    <property type="molecule type" value="Genomic_DNA"/>
</dbReference>
<organism evidence="1 2">
    <name type="scientific">Clostridium thailandense</name>
    <dbReference type="NCBI Taxonomy" id="2794346"/>
    <lineage>
        <taxon>Bacteria</taxon>
        <taxon>Bacillati</taxon>
        <taxon>Bacillota</taxon>
        <taxon>Clostridia</taxon>
        <taxon>Eubacteriales</taxon>
        <taxon>Clostridiaceae</taxon>
        <taxon>Clostridium</taxon>
    </lineage>
</organism>
<sequence length="150" mass="17300">MDNNYGIIQLPCPELTIYGLKRWGHVREQFDNPYYRKHCRSIFEPILDQIEDYIKNGYKIEALIAVKGSPSCGYNLTCSSSIWGGEFIDKENTDKKIEDLRLINNLGVFMEEIEQTLIEKNMKINIIDMDEESEAVTMEAITELLKGKGN</sequence>
<dbReference type="Proteomes" id="UP000694308">
    <property type="component" value="Unassembled WGS sequence"/>
</dbReference>
<evidence type="ECO:0008006" key="3">
    <source>
        <dbReference type="Google" id="ProtNLM"/>
    </source>
</evidence>
<evidence type="ECO:0000313" key="1">
    <source>
        <dbReference type="EMBL" id="MBV7276188.1"/>
    </source>
</evidence>
<name>A0A949U0N2_9CLOT</name>
<gene>
    <name evidence="1" type="ORF">I6U48_25220</name>
</gene>